<organism evidence="2 3">
    <name type="scientific">Fistulina hepatica ATCC 64428</name>
    <dbReference type="NCBI Taxonomy" id="1128425"/>
    <lineage>
        <taxon>Eukaryota</taxon>
        <taxon>Fungi</taxon>
        <taxon>Dikarya</taxon>
        <taxon>Basidiomycota</taxon>
        <taxon>Agaricomycotina</taxon>
        <taxon>Agaricomycetes</taxon>
        <taxon>Agaricomycetidae</taxon>
        <taxon>Agaricales</taxon>
        <taxon>Fistulinaceae</taxon>
        <taxon>Fistulina</taxon>
    </lineage>
</organism>
<gene>
    <name evidence="2" type="ORF">FISHEDRAFT_76744</name>
</gene>
<evidence type="ECO:0000313" key="3">
    <source>
        <dbReference type="Proteomes" id="UP000054144"/>
    </source>
</evidence>
<accession>A0A0D7A2I1</accession>
<reference evidence="2 3" key="1">
    <citation type="journal article" date="2015" name="Fungal Genet. Biol.">
        <title>Evolution of novel wood decay mechanisms in Agaricales revealed by the genome sequences of Fistulina hepatica and Cylindrobasidium torrendii.</title>
        <authorList>
            <person name="Floudas D."/>
            <person name="Held B.W."/>
            <person name="Riley R."/>
            <person name="Nagy L.G."/>
            <person name="Koehler G."/>
            <person name="Ransdell A.S."/>
            <person name="Younus H."/>
            <person name="Chow J."/>
            <person name="Chiniquy J."/>
            <person name="Lipzen A."/>
            <person name="Tritt A."/>
            <person name="Sun H."/>
            <person name="Haridas S."/>
            <person name="LaButti K."/>
            <person name="Ohm R.A."/>
            <person name="Kues U."/>
            <person name="Blanchette R.A."/>
            <person name="Grigoriev I.V."/>
            <person name="Minto R.E."/>
            <person name="Hibbett D.S."/>
        </authorList>
    </citation>
    <scope>NUCLEOTIDE SEQUENCE [LARGE SCALE GENOMIC DNA]</scope>
    <source>
        <strain evidence="2 3">ATCC 64428</strain>
    </source>
</reference>
<keyword evidence="3" id="KW-1185">Reference proteome</keyword>
<dbReference type="AlphaFoldDB" id="A0A0D7A2I1"/>
<evidence type="ECO:0000313" key="2">
    <source>
        <dbReference type="EMBL" id="KIY45247.1"/>
    </source>
</evidence>
<sequence length="164" mass="18671">MLCGHLAHTAQKKPGVKSTVIDPETKELWPGYYMRQFRVSEGPLETIWNDHGECEFALNRGTDPKCIVTHNGENLDTYPIIWERLFYRNEFEAVAGSVLQHLMHNFRGYDLVSDEGIERAIGDMTTILASFDPMIKRFEPEDDSTDESQQDSEGGSSKDESKPE</sequence>
<proteinExistence type="predicted"/>
<protein>
    <submittedName>
        <fullName evidence="2">Uncharacterized protein</fullName>
    </submittedName>
</protein>
<dbReference type="Proteomes" id="UP000054144">
    <property type="component" value="Unassembled WGS sequence"/>
</dbReference>
<name>A0A0D7A2I1_9AGAR</name>
<feature type="region of interest" description="Disordered" evidence="1">
    <location>
        <begin position="136"/>
        <end position="164"/>
    </location>
</feature>
<dbReference type="EMBL" id="KN882059">
    <property type="protein sequence ID" value="KIY45247.1"/>
    <property type="molecule type" value="Genomic_DNA"/>
</dbReference>
<feature type="compositionally biased region" description="Acidic residues" evidence="1">
    <location>
        <begin position="140"/>
        <end position="150"/>
    </location>
</feature>
<evidence type="ECO:0000256" key="1">
    <source>
        <dbReference type="SAM" id="MobiDB-lite"/>
    </source>
</evidence>